<protein>
    <submittedName>
        <fullName evidence="1">Uncharacterized protein</fullName>
    </submittedName>
</protein>
<name>A0A916TQ69_9SPHN</name>
<organism evidence="1 2">
    <name type="scientific">Novosphingobium endophyticum</name>
    <dbReference type="NCBI Taxonomy" id="1955250"/>
    <lineage>
        <taxon>Bacteria</taxon>
        <taxon>Pseudomonadati</taxon>
        <taxon>Pseudomonadota</taxon>
        <taxon>Alphaproteobacteria</taxon>
        <taxon>Sphingomonadales</taxon>
        <taxon>Sphingomonadaceae</taxon>
        <taxon>Novosphingobium</taxon>
    </lineage>
</organism>
<comment type="caution">
    <text evidence="1">The sequence shown here is derived from an EMBL/GenBank/DDBJ whole genome shotgun (WGS) entry which is preliminary data.</text>
</comment>
<evidence type="ECO:0000313" key="1">
    <source>
        <dbReference type="EMBL" id="GGB92147.1"/>
    </source>
</evidence>
<reference evidence="1" key="2">
    <citation type="submission" date="2020-09" db="EMBL/GenBank/DDBJ databases">
        <authorList>
            <person name="Sun Q."/>
            <person name="Zhou Y."/>
        </authorList>
    </citation>
    <scope>NUCLEOTIDE SEQUENCE</scope>
    <source>
        <strain evidence="1">CGMCC 1.15095</strain>
    </source>
</reference>
<proteinExistence type="predicted"/>
<keyword evidence="2" id="KW-1185">Reference proteome</keyword>
<gene>
    <name evidence="1" type="ORF">GCM10011494_08150</name>
</gene>
<dbReference type="RefSeq" id="WP_188768682.1">
    <property type="nucleotide sequence ID" value="NZ_BMHK01000004.1"/>
</dbReference>
<dbReference type="EMBL" id="BMHK01000004">
    <property type="protein sequence ID" value="GGB92147.1"/>
    <property type="molecule type" value="Genomic_DNA"/>
</dbReference>
<accession>A0A916TQ69</accession>
<evidence type="ECO:0000313" key="2">
    <source>
        <dbReference type="Proteomes" id="UP000608154"/>
    </source>
</evidence>
<sequence length="303" mass="33620">MASLIATRDPTPASLEECTEALATWGFDPREKESVSHAAHWLGRLGNDREFLGDLLVEVLSGLAPVPRGADELAGGGAQSIMLARPERGDFLIRANIWPAVSDYAMRASGPEAFSYGYAHDHNYDFLTLGYFGPGCDVEDFEYDHTDVTGWPGEPVPLRRLGRSRLKQGWIRHYRARRDVYRLYPPESLSVSLNLVHRQAAQGWLDHYRFDTGAGCIESLHGHGPSETFLRIAVALGGDEAKDLALHFGRTHASERMRLHAWQALASAAGDRQDRDEVWRAAEASGSRLVAEAARRRRGGEFV</sequence>
<dbReference type="Proteomes" id="UP000608154">
    <property type="component" value="Unassembled WGS sequence"/>
</dbReference>
<reference evidence="1" key="1">
    <citation type="journal article" date="2014" name="Int. J. Syst. Evol. Microbiol.">
        <title>Complete genome sequence of Corynebacterium casei LMG S-19264T (=DSM 44701T), isolated from a smear-ripened cheese.</title>
        <authorList>
            <consortium name="US DOE Joint Genome Institute (JGI-PGF)"/>
            <person name="Walter F."/>
            <person name="Albersmeier A."/>
            <person name="Kalinowski J."/>
            <person name="Ruckert C."/>
        </authorList>
    </citation>
    <scope>NUCLEOTIDE SEQUENCE</scope>
    <source>
        <strain evidence="1">CGMCC 1.15095</strain>
    </source>
</reference>
<dbReference type="AlphaFoldDB" id="A0A916TQ69"/>